<dbReference type="PANTHER" id="PTHR22935">
    <property type="entry name" value="PENICILLIN-BINDING PROTEIN"/>
    <property type="match status" value="1"/>
</dbReference>
<dbReference type="Gene3D" id="3.40.710.10">
    <property type="entry name" value="DD-peptidase/beta-lactamase superfamily"/>
    <property type="match status" value="1"/>
</dbReference>
<dbReference type="SUPFAM" id="SSF56601">
    <property type="entry name" value="beta-lactamase/transpeptidase-like"/>
    <property type="match status" value="1"/>
</dbReference>
<sequence>MASSKACIANLLLGAVPALAKLNCPLYGLDYPTPTSLLSAPGVQAAAAALDTVFPQYIDNATGNLSVGAEHFSYSVEVFAASEDKPLWSHYWTAPNLPELNSTGVSKVDGDTVYRLGSVTKVYTVLAFLAEVGDSSWNEPITKYVPELRAMADEARVNGATSHSILTTDWDAITIGALASQMSGLTRDYALLGELTQQATVTNLTYVGFPPIPQAEVPPCGNYFICNRSQFFEGLKRTPPSFAPFVTPTYSDVGYAILAYALEEMAGKSFQSIVENRIIKPLNLTHTFYKTPNDSLGIIPGNRYMTNWAFDMGNESPTGNMYASASDLSTLGRAILRSSLLPEALTRRWLKPAILSSDPKSAVGIPWGAGSLGKYSTVLAVIPDFGIGFSIIAAGDMPSGLTMGLADTLSSTYLPTMQYTAREQANRTYCGSYASSSRTLNSSLSIGVDRQKPGLGLNHWFSNGTDMLRLSVAIGQNVSSDYWEHMEPSVRLYPTGRWDAMPDGGKRVAFKAVFEDLSGPNVTRPFSTDCSTWVYVSGVMYGSKPLDLFIFHMDAAGNVTSVENAALRNRLDKVESS</sequence>
<feature type="signal peptide" evidence="1">
    <location>
        <begin position="1"/>
        <end position="20"/>
    </location>
</feature>
<keyword evidence="5" id="KW-1185">Reference proteome</keyword>
<dbReference type="InParanoid" id="A0A507AUU2"/>
<proteinExistence type="predicted"/>
<dbReference type="Proteomes" id="UP000319257">
    <property type="component" value="Unassembled WGS sequence"/>
</dbReference>
<feature type="domain" description="Beta-lactamase-related" evidence="2">
    <location>
        <begin position="104"/>
        <end position="395"/>
    </location>
</feature>
<dbReference type="EMBL" id="SKBQ01000082">
    <property type="protein sequence ID" value="TPX08000.1"/>
    <property type="molecule type" value="Genomic_DNA"/>
</dbReference>
<evidence type="ECO:0000259" key="2">
    <source>
        <dbReference type="Pfam" id="PF00144"/>
    </source>
</evidence>
<dbReference type="GeneID" id="41977778"/>
<keyword evidence="1" id="KW-0732">Signal</keyword>
<feature type="chain" id="PRO_5021271526" evidence="1">
    <location>
        <begin position="21"/>
        <end position="577"/>
    </location>
</feature>
<dbReference type="InterPro" id="IPR012338">
    <property type="entry name" value="Beta-lactam/transpept-like"/>
</dbReference>
<accession>A0A507AUU2</accession>
<reference evidence="4 5" key="1">
    <citation type="submission" date="2019-06" db="EMBL/GenBank/DDBJ databases">
        <title>Draft genome sequence of the filamentous fungus Phialemoniopsis curvata isolated from diesel fuel.</title>
        <authorList>
            <person name="Varaljay V.A."/>
            <person name="Lyon W.J."/>
            <person name="Crouch A.L."/>
            <person name="Drake C.E."/>
            <person name="Hollomon J.M."/>
            <person name="Nadeau L.J."/>
            <person name="Nunn H.S."/>
            <person name="Stevenson B.S."/>
            <person name="Bojanowski C.L."/>
            <person name="Crookes-Goodson W.J."/>
        </authorList>
    </citation>
    <scope>NUCLEOTIDE SEQUENCE [LARGE SCALE GENOMIC DNA]</scope>
    <source>
        <strain evidence="4 5">D216</strain>
    </source>
</reference>
<evidence type="ECO:0000313" key="4">
    <source>
        <dbReference type="EMBL" id="TPX08000.1"/>
    </source>
</evidence>
<dbReference type="PANTHER" id="PTHR22935:SF97">
    <property type="entry name" value="BETA-LACTAMASE-RELATED DOMAIN-CONTAINING PROTEIN"/>
    <property type="match status" value="1"/>
</dbReference>
<dbReference type="AlphaFoldDB" id="A0A507AUU2"/>
<dbReference type="RefSeq" id="XP_030989711.1">
    <property type="nucleotide sequence ID" value="XM_031132937.1"/>
</dbReference>
<gene>
    <name evidence="4" type="ORF">E0L32_010331</name>
</gene>
<dbReference type="Pfam" id="PF00144">
    <property type="entry name" value="Beta-lactamase"/>
    <property type="match status" value="1"/>
</dbReference>
<protein>
    <submittedName>
        <fullName evidence="4">Uncharacterized protein</fullName>
    </submittedName>
</protein>
<dbReference type="InterPro" id="IPR058664">
    <property type="entry name" value="ARB_00930-like_C"/>
</dbReference>
<dbReference type="InterPro" id="IPR051478">
    <property type="entry name" value="Beta-lactamase-like_AB/R"/>
</dbReference>
<feature type="domain" description="Beta-lactamase-like ARB-00930-like C-terminal" evidence="3">
    <location>
        <begin position="421"/>
        <end position="574"/>
    </location>
</feature>
<comment type="caution">
    <text evidence="4">The sequence shown here is derived from an EMBL/GenBank/DDBJ whole genome shotgun (WGS) entry which is preliminary data.</text>
</comment>
<dbReference type="Pfam" id="PF26335">
    <property type="entry name" value="ARB_00930_C"/>
    <property type="match status" value="1"/>
</dbReference>
<organism evidence="4 5">
    <name type="scientific">Thyridium curvatum</name>
    <dbReference type="NCBI Taxonomy" id="1093900"/>
    <lineage>
        <taxon>Eukaryota</taxon>
        <taxon>Fungi</taxon>
        <taxon>Dikarya</taxon>
        <taxon>Ascomycota</taxon>
        <taxon>Pezizomycotina</taxon>
        <taxon>Sordariomycetes</taxon>
        <taxon>Sordariomycetidae</taxon>
        <taxon>Thyridiales</taxon>
        <taxon>Thyridiaceae</taxon>
        <taxon>Thyridium</taxon>
    </lineage>
</organism>
<evidence type="ECO:0000259" key="3">
    <source>
        <dbReference type="Pfam" id="PF26335"/>
    </source>
</evidence>
<name>A0A507AUU2_9PEZI</name>
<evidence type="ECO:0000313" key="5">
    <source>
        <dbReference type="Proteomes" id="UP000319257"/>
    </source>
</evidence>
<dbReference type="OrthoDB" id="10250282at2759"/>
<evidence type="ECO:0000256" key="1">
    <source>
        <dbReference type="SAM" id="SignalP"/>
    </source>
</evidence>
<dbReference type="STRING" id="1093900.A0A507AUU2"/>
<dbReference type="InterPro" id="IPR001466">
    <property type="entry name" value="Beta-lactam-related"/>
</dbReference>